<dbReference type="KEGG" id="vg:32878388"/>
<name>A0A1X9SJG1_9VIRU</name>
<reference evidence="1 2" key="1">
    <citation type="journal article" date="2017" name="Viruses">
        <title>Differentiation and structure in Sulfolobus islandicus rod-shaped virus populations.</title>
        <authorList>
            <person name="Bautista M.A."/>
            <person name="Black J.A."/>
            <person name="Youngblut N.D."/>
            <person name="Whitaker R.J."/>
        </authorList>
    </citation>
    <scope>NUCLEOTIDE SEQUENCE [LARGE SCALE GENOMIC DNA]</scope>
</reference>
<dbReference type="GeneID" id="32878388"/>
<dbReference type="RefSeq" id="YP_009362561.1">
    <property type="nucleotide sequence ID" value="NC_034620.1"/>
</dbReference>
<evidence type="ECO:0000313" key="1">
    <source>
        <dbReference type="EMBL" id="ARQ96357.1"/>
    </source>
</evidence>
<dbReference type="OrthoDB" id="22841at10239"/>
<proteinExistence type="predicted"/>
<accession>A0A1X9SJG1</accession>
<keyword evidence="2" id="KW-1185">Reference proteome</keyword>
<dbReference type="EMBL" id="KY744228">
    <property type="protein sequence ID" value="ARQ96357.1"/>
    <property type="molecule type" value="Genomic_DNA"/>
</dbReference>
<organism evidence="1 2">
    <name type="scientific">Sulfolobus islandicus rod-shaped virus 9</name>
    <dbReference type="NCBI Taxonomy" id="1983552"/>
    <lineage>
        <taxon>Viruses</taxon>
        <taxon>Adnaviria</taxon>
        <taxon>Zilligvirae</taxon>
        <taxon>Taleaviricota</taxon>
        <taxon>Tokiviricetes</taxon>
        <taxon>Ligamenvirales</taxon>
        <taxon>Rudiviridae</taxon>
        <taxon>Usarudivirus</taxon>
        <taxon>Usarudivirus aestus</taxon>
        <taxon>Usarudivirus SIRV9</taxon>
    </lineage>
</organism>
<protein>
    <submittedName>
        <fullName evidence="1">Uncharacterized protein</fullName>
    </submittedName>
</protein>
<evidence type="ECO:0000313" key="2">
    <source>
        <dbReference type="Proteomes" id="UP000202761"/>
    </source>
</evidence>
<sequence>MSQVEKQKVKLGKKEKAVLDFLKSYPQGIWKDEVIRHFSWASRYDSVMSKRLHNLQKKGLIVIKAEVNPSSGRSKQRVYLKQ</sequence>
<dbReference type="Proteomes" id="UP000202761">
    <property type="component" value="Segment"/>
</dbReference>